<dbReference type="OrthoDB" id="9787654at2"/>
<dbReference type="Pfam" id="PF04909">
    <property type="entry name" value="Amidohydro_2"/>
    <property type="match status" value="1"/>
</dbReference>
<dbReference type="PANTHER" id="PTHR43569:SF2">
    <property type="entry name" value="AMIDOHYDROLASE-RELATED DOMAIN-CONTAINING PROTEIN"/>
    <property type="match status" value="1"/>
</dbReference>
<dbReference type="Gene3D" id="3.20.20.140">
    <property type="entry name" value="Metal-dependent hydrolases"/>
    <property type="match status" value="1"/>
</dbReference>
<dbReference type="SUPFAM" id="SSF51556">
    <property type="entry name" value="Metallo-dependent hydrolases"/>
    <property type="match status" value="1"/>
</dbReference>
<reference evidence="3 4" key="1">
    <citation type="submission" date="2018-12" db="EMBL/GenBank/DDBJ databases">
        <authorList>
            <consortium name="Pathogen Informatics"/>
        </authorList>
    </citation>
    <scope>NUCLEOTIDE SEQUENCE [LARGE SCALE GENOMIC DNA]</scope>
    <source>
        <strain evidence="3 4">NCTC11541</strain>
    </source>
</reference>
<evidence type="ECO:0000313" key="3">
    <source>
        <dbReference type="EMBL" id="VEG85302.1"/>
    </source>
</evidence>
<name>A0A3S4WL01_CAMUP</name>
<protein>
    <submittedName>
        <fullName evidence="3">Putative amidohydrolase</fullName>
    </submittedName>
</protein>
<dbReference type="PANTHER" id="PTHR43569">
    <property type="entry name" value="AMIDOHYDROLASE"/>
    <property type="match status" value="1"/>
</dbReference>
<dbReference type="InterPro" id="IPR032466">
    <property type="entry name" value="Metal_Hydrolase"/>
</dbReference>
<dbReference type="RefSeq" id="WP_027304866.1">
    <property type="nucleotide sequence ID" value="NZ_CBCRZS010000012.1"/>
</dbReference>
<gene>
    <name evidence="3" type="ORF">NCTC11541_01347</name>
</gene>
<feature type="domain" description="Amidohydrolase-related" evidence="2">
    <location>
        <begin position="90"/>
        <end position="253"/>
    </location>
</feature>
<organism evidence="3 4">
    <name type="scientific">Campylobacter upsaliensis</name>
    <dbReference type="NCBI Taxonomy" id="28080"/>
    <lineage>
        <taxon>Bacteria</taxon>
        <taxon>Pseudomonadati</taxon>
        <taxon>Campylobacterota</taxon>
        <taxon>Epsilonproteobacteria</taxon>
        <taxon>Campylobacterales</taxon>
        <taxon>Campylobacteraceae</taxon>
        <taxon>Campylobacter</taxon>
    </lineage>
</organism>
<sequence>MQKIFDAHLHLWDLNEVPISWLKDDERLNQNYDFSRMKKEYENYEFLGALYVECNGDNVDKESLYALSLKQTHSLLLCLADLRYKENLSSFREVLHTSQKGAKRLFEADFKKKIEILKNFQIPFEACMKNDELDHLEAFLRENKSLKVILNHLGNPKINHLNEHKKTLSLLKNFPNLYIKLSAPDDFCEQTSRKFIFDLFACVKENFSEERLLFGSNYPVSKLSPSLWASFIIQSGIFENLDKIFYKNALSLYKEDRCKDTVKS</sequence>
<dbReference type="InterPro" id="IPR006680">
    <property type="entry name" value="Amidohydro-rel"/>
</dbReference>
<dbReference type="EMBL" id="LR134372">
    <property type="protein sequence ID" value="VEG85302.1"/>
    <property type="molecule type" value="Genomic_DNA"/>
</dbReference>
<comment type="similarity">
    <text evidence="1">Belongs to the metallo-dependent hydrolases superfamily.</text>
</comment>
<evidence type="ECO:0000313" key="4">
    <source>
        <dbReference type="Proteomes" id="UP000278157"/>
    </source>
</evidence>
<keyword evidence="3" id="KW-0378">Hydrolase</keyword>
<proteinExistence type="inferred from homology"/>
<accession>A0A3S4WL01</accession>
<dbReference type="GO" id="GO:0016787">
    <property type="term" value="F:hydrolase activity"/>
    <property type="evidence" value="ECO:0007669"/>
    <property type="project" value="UniProtKB-KW"/>
</dbReference>
<dbReference type="AlphaFoldDB" id="A0A3S4WL01"/>
<evidence type="ECO:0000256" key="1">
    <source>
        <dbReference type="ARBA" id="ARBA00038310"/>
    </source>
</evidence>
<dbReference type="InterPro" id="IPR052350">
    <property type="entry name" value="Metallo-dep_Lactonases"/>
</dbReference>
<dbReference type="Proteomes" id="UP000278157">
    <property type="component" value="Chromosome"/>
</dbReference>
<evidence type="ECO:0000259" key="2">
    <source>
        <dbReference type="Pfam" id="PF04909"/>
    </source>
</evidence>